<dbReference type="Proteomes" id="UP000068026">
    <property type="component" value="Chromosome"/>
</dbReference>
<dbReference type="PROSITE" id="PS50928">
    <property type="entry name" value="ABC_TM1"/>
    <property type="match status" value="1"/>
</dbReference>
<dbReference type="GO" id="GO:0005886">
    <property type="term" value="C:plasma membrane"/>
    <property type="evidence" value="ECO:0007669"/>
    <property type="project" value="UniProtKB-SubCell"/>
</dbReference>
<dbReference type="SUPFAM" id="SSF161098">
    <property type="entry name" value="MetI-like"/>
    <property type="match status" value="1"/>
</dbReference>
<keyword evidence="3" id="KW-1003">Cell membrane</keyword>
<name>A0A0X1U8W4_ANAPI</name>
<reference evidence="9 11" key="1">
    <citation type="journal article" date="2016" name="Genome Announc.">
        <title>Complete Genome Sequence of the Amino Acid-Fermenting Clostridium propionicum X2 (DSM 1682).</title>
        <authorList>
            <person name="Poehlein A."/>
            <person name="Schlien K."/>
            <person name="Chowdhury N.P."/>
            <person name="Gottschalk G."/>
            <person name="Buckel W."/>
            <person name="Daniel R."/>
        </authorList>
    </citation>
    <scope>NUCLEOTIDE SEQUENCE [LARGE SCALE GENOMIC DNA]</scope>
    <source>
        <strain evidence="9 11">X2</strain>
    </source>
</reference>
<proteinExistence type="inferred from homology"/>
<feature type="domain" description="ABC transmembrane type-1" evidence="8">
    <location>
        <begin position="63"/>
        <end position="243"/>
    </location>
</feature>
<feature type="transmembrane region" description="Helical" evidence="7">
    <location>
        <begin position="21"/>
        <end position="39"/>
    </location>
</feature>
<gene>
    <name evidence="9" type="primary">cmpB</name>
    <name evidence="9" type="ORF">CPRO_17880</name>
    <name evidence="10" type="ORF">SAMN02745151_02415</name>
</gene>
<comment type="subcellular location">
    <subcellularLocation>
        <location evidence="1 7">Cell membrane</location>
        <topology evidence="1 7">Multi-pass membrane protein</topology>
    </subcellularLocation>
</comment>
<evidence type="ECO:0000313" key="9">
    <source>
        <dbReference type="EMBL" id="AMJ41376.1"/>
    </source>
</evidence>
<reference evidence="10" key="4">
    <citation type="submission" date="2016-11" db="EMBL/GenBank/DDBJ databases">
        <authorList>
            <person name="Varghese N."/>
            <person name="Submissions S."/>
        </authorList>
    </citation>
    <scope>NUCLEOTIDE SEQUENCE</scope>
    <source>
        <strain evidence="10">DSM 1682</strain>
    </source>
</reference>
<accession>A0A0X1U8W4</accession>
<dbReference type="CDD" id="cd06261">
    <property type="entry name" value="TM_PBP2"/>
    <property type="match status" value="1"/>
</dbReference>
<feature type="transmembrane region" description="Helical" evidence="7">
    <location>
        <begin position="225"/>
        <end position="243"/>
    </location>
</feature>
<dbReference type="OrthoDB" id="9804353at2"/>
<evidence type="ECO:0000256" key="6">
    <source>
        <dbReference type="ARBA" id="ARBA00023136"/>
    </source>
</evidence>
<evidence type="ECO:0000256" key="1">
    <source>
        <dbReference type="ARBA" id="ARBA00004651"/>
    </source>
</evidence>
<comment type="similarity">
    <text evidence="7">Belongs to the binding-protein-dependent transport system permease family.</text>
</comment>
<keyword evidence="11" id="KW-1185">Reference proteome</keyword>
<evidence type="ECO:0000313" key="12">
    <source>
        <dbReference type="Proteomes" id="UP000184204"/>
    </source>
</evidence>
<evidence type="ECO:0000256" key="4">
    <source>
        <dbReference type="ARBA" id="ARBA00022692"/>
    </source>
</evidence>
<dbReference type="Pfam" id="PF00528">
    <property type="entry name" value="BPD_transp_1"/>
    <property type="match status" value="1"/>
</dbReference>
<dbReference type="GO" id="GO:0055085">
    <property type="term" value="P:transmembrane transport"/>
    <property type="evidence" value="ECO:0007669"/>
    <property type="project" value="InterPro"/>
</dbReference>
<dbReference type="PANTHER" id="PTHR30151:SF0">
    <property type="entry name" value="ABC TRANSPORTER PERMEASE PROTEIN MJ0413-RELATED"/>
    <property type="match status" value="1"/>
</dbReference>
<dbReference type="EMBL" id="FQUA01000012">
    <property type="protein sequence ID" value="SHE98144.1"/>
    <property type="molecule type" value="Genomic_DNA"/>
</dbReference>
<evidence type="ECO:0000256" key="5">
    <source>
        <dbReference type="ARBA" id="ARBA00022989"/>
    </source>
</evidence>
<feature type="transmembrane region" description="Helical" evidence="7">
    <location>
        <begin position="129"/>
        <end position="149"/>
    </location>
</feature>
<dbReference type="InterPro" id="IPR000515">
    <property type="entry name" value="MetI-like"/>
</dbReference>
<feature type="transmembrane region" description="Helical" evidence="7">
    <location>
        <begin position="101"/>
        <end position="123"/>
    </location>
</feature>
<evidence type="ECO:0000256" key="2">
    <source>
        <dbReference type="ARBA" id="ARBA00022448"/>
    </source>
</evidence>
<protein>
    <submittedName>
        <fullName evidence="9">Bicarbonate transport system permease protein CmpB</fullName>
    </submittedName>
    <submittedName>
        <fullName evidence="10">NitT/TauT family transport system permease protein</fullName>
    </submittedName>
</protein>
<keyword evidence="2 7" id="KW-0813">Transport</keyword>
<reference evidence="12" key="3">
    <citation type="submission" date="2016-11" db="EMBL/GenBank/DDBJ databases">
        <authorList>
            <person name="Jaros S."/>
            <person name="Januszkiewicz K."/>
            <person name="Wedrychowicz H."/>
        </authorList>
    </citation>
    <scope>NUCLEOTIDE SEQUENCE [LARGE SCALE GENOMIC DNA]</scope>
    <source>
        <strain evidence="12">DSM 1682</strain>
    </source>
</reference>
<organism evidence="10 12">
    <name type="scientific">Anaerotignum propionicum DSM 1682</name>
    <dbReference type="NCBI Taxonomy" id="991789"/>
    <lineage>
        <taxon>Bacteria</taxon>
        <taxon>Bacillati</taxon>
        <taxon>Bacillota</taxon>
        <taxon>Clostridia</taxon>
        <taxon>Lachnospirales</taxon>
        <taxon>Anaerotignaceae</taxon>
        <taxon>Anaerotignum</taxon>
    </lineage>
</organism>
<evidence type="ECO:0000259" key="8">
    <source>
        <dbReference type="PROSITE" id="PS50928"/>
    </source>
</evidence>
<dbReference type="Gene3D" id="1.10.3720.10">
    <property type="entry name" value="MetI-like"/>
    <property type="match status" value="1"/>
</dbReference>
<dbReference type="PANTHER" id="PTHR30151">
    <property type="entry name" value="ALKANE SULFONATE ABC TRANSPORTER-RELATED, MEMBRANE SUBUNIT"/>
    <property type="match status" value="1"/>
</dbReference>
<dbReference type="KEGG" id="cpro:CPRO_17880"/>
<dbReference type="EMBL" id="CP014223">
    <property type="protein sequence ID" value="AMJ41376.1"/>
    <property type="molecule type" value="Genomic_DNA"/>
</dbReference>
<evidence type="ECO:0000313" key="11">
    <source>
        <dbReference type="Proteomes" id="UP000068026"/>
    </source>
</evidence>
<keyword evidence="6 7" id="KW-0472">Membrane</keyword>
<dbReference type="InterPro" id="IPR035906">
    <property type="entry name" value="MetI-like_sf"/>
</dbReference>
<evidence type="ECO:0000256" key="3">
    <source>
        <dbReference type="ARBA" id="ARBA00022475"/>
    </source>
</evidence>
<reference evidence="11" key="2">
    <citation type="submission" date="2016-01" db="EMBL/GenBank/DDBJ databases">
        <authorList>
            <person name="Poehlein A."/>
            <person name="Schlien K."/>
            <person name="Gottschalk G."/>
            <person name="Buckel W."/>
            <person name="Daniel R."/>
        </authorList>
    </citation>
    <scope>NUCLEOTIDE SEQUENCE [LARGE SCALE GENOMIC DNA]</scope>
    <source>
        <strain evidence="11">X2</strain>
    </source>
</reference>
<feature type="transmembrane region" description="Helical" evidence="7">
    <location>
        <begin position="170"/>
        <end position="190"/>
    </location>
</feature>
<keyword evidence="5 7" id="KW-1133">Transmembrane helix</keyword>
<sequence>MRDYIMWMKNNSKRIHKMLSFFIVFAVWKVFTLFFPPFVVPTISSVFTSLLHIFSGLEFYQMIGITVIRLTIGLTAGIGVGLILGIIMGYNSHMKGILSPIIGLFQTIPPVSWVVLALVWFGFNGRPAIFIVITSTFPIIAINICEGISNIEKNLLQMAQLYRFSQKKRFMHVVLPSIMPYFHSAFQVALGSGWKIAVMGEVLTTSDGIGGMIKLARLNIEPENIIAWSIVIVMLFYLSDFFCRKLFLNKGNLEC</sequence>
<dbReference type="AlphaFoldDB" id="A0A0X1U8W4"/>
<evidence type="ECO:0000313" key="10">
    <source>
        <dbReference type="EMBL" id="SHE98144.1"/>
    </source>
</evidence>
<keyword evidence="4 7" id="KW-0812">Transmembrane</keyword>
<feature type="transmembrane region" description="Helical" evidence="7">
    <location>
        <begin position="59"/>
        <end position="89"/>
    </location>
</feature>
<dbReference type="Proteomes" id="UP000184204">
    <property type="component" value="Unassembled WGS sequence"/>
</dbReference>
<evidence type="ECO:0000256" key="7">
    <source>
        <dbReference type="RuleBase" id="RU363032"/>
    </source>
</evidence>